<dbReference type="HOGENOM" id="CLU_2042174_0_0_1"/>
<name>M1DEH0_SOLTU</name>
<keyword evidence="3" id="KW-1185">Reference proteome</keyword>
<feature type="compositionally biased region" description="Acidic residues" evidence="1">
    <location>
        <begin position="36"/>
        <end position="50"/>
    </location>
</feature>
<accession>M1DEH0</accession>
<evidence type="ECO:0000313" key="3">
    <source>
        <dbReference type="Proteomes" id="UP000011115"/>
    </source>
</evidence>
<dbReference type="Proteomes" id="UP000011115">
    <property type="component" value="Unassembled WGS sequence"/>
</dbReference>
<organism evidence="2 3">
    <name type="scientific">Solanum tuberosum</name>
    <name type="common">Potato</name>
    <dbReference type="NCBI Taxonomy" id="4113"/>
    <lineage>
        <taxon>Eukaryota</taxon>
        <taxon>Viridiplantae</taxon>
        <taxon>Streptophyta</taxon>
        <taxon>Embryophyta</taxon>
        <taxon>Tracheophyta</taxon>
        <taxon>Spermatophyta</taxon>
        <taxon>Magnoliopsida</taxon>
        <taxon>eudicotyledons</taxon>
        <taxon>Gunneridae</taxon>
        <taxon>Pentapetalae</taxon>
        <taxon>asterids</taxon>
        <taxon>lamiids</taxon>
        <taxon>Solanales</taxon>
        <taxon>Solanaceae</taxon>
        <taxon>Solanoideae</taxon>
        <taxon>Solaneae</taxon>
        <taxon>Solanum</taxon>
    </lineage>
</organism>
<dbReference type="PaxDb" id="4113-PGSC0003DMT400087751"/>
<sequence>MTHIMGCAMDPSSPKDPGNYRDAARFGEQEVNREDREDEEPCDVSYDDDGACERSYYHFESEDDSYDGDGTYYASDSKDEDNVHVESVDTPVDPIDDQIDSSSKIGFCPPSIDTPKLRDSS</sequence>
<evidence type="ECO:0000256" key="1">
    <source>
        <dbReference type="SAM" id="MobiDB-lite"/>
    </source>
</evidence>
<feature type="compositionally biased region" description="Basic and acidic residues" evidence="1">
    <location>
        <begin position="76"/>
        <end position="87"/>
    </location>
</feature>
<feature type="compositionally biased region" description="Basic and acidic residues" evidence="1">
    <location>
        <begin position="18"/>
        <end position="35"/>
    </location>
</feature>
<reference evidence="2" key="2">
    <citation type="submission" date="2015-06" db="UniProtKB">
        <authorList>
            <consortium name="EnsemblPlants"/>
        </authorList>
    </citation>
    <scope>IDENTIFICATION</scope>
    <source>
        <strain evidence="2">DM1-3 516 R44</strain>
    </source>
</reference>
<proteinExistence type="predicted"/>
<protein>
    <submittedName>
        <fullName evidence="2">Uncharacterized protein</fullName>
    </submittedName>
</protein>
<feature type="compositionally biased region" description="Basic and acidic residues" evidence="1">
    <location>
        <begin position="51"/>
        <end position="60"/>
    </location>
</feature>
<dbReference type="InParanoid" id="M1DEH0"/>
<dbReference type="AlphaFoldDB" id="M1DEH0"/>
<dbReference type="EnsemblPlants" id="PGSC0003DMT400087751">
    <property type="protein sequence ID" value="PGSC0003DMT400087751"/>
    <property type="gene ID" value="PGSC0003DMG400037322"/>
</dbReference>
<dbReference type="Gramene" id="PGSC0003DMT400087751">
    <property type="protein sequence ID" value="PGSC0003DMT400087751"/>
    <property type="gene ID" value="PGSC0003DMG400037322"/>
</dbReference>
<reference evidence="3" key="1">
    <citation type="journal article" date="2011" name="Nature">
        <title>Genome sequence and analysis of the tuber crop potato.</title>
        <authorList>
            <consortium name="The Potato Genome Sequencing Consortium"/>
        </authorList>
    </citation>
    <scope>NUCLEOTIDE SEQUENCE [LARGE SCALE GENOMIC DNA]</scope>
    <source>
        <strain evidence="3">cv. DM1-3 516 R44</strain>
    </source>
</reference>
<evidence type="ECO:0000313" key="2">
    <source>
        <dbReference type="EnsemblPlants" id="PGSC0003DMT400087751"/>
    </source>
</evidence>
<feature type="region of interest" description="Disordered" evidence="1">
    <location>
        <begin position="1"/>
        <end position="121"/>
    </location>
</feature>